<dbReference type="EMBL" id="ADBV01004293">
    <property type="protein sequence ID" value="EJW80672.1"/>
    <property type="molecule type" value="Genomic_DNA"/>
</dbReference>
<name>J9EU72_WUCBA</name>
<organism evidence="1 2">
    <name type="scientific">Wuchereria bancrofti</name>
    <dbReference type="NCBI Taxonomy" id="6293"/>
    <lineage>
        <taxon>Eukaryota</taxon>
        <taxon>Metazoa</taxon>
        <taxon>Ecdysozoa</taxon>
        <taxon>Nematoda</taxon>
        <taxon>Chromadorea</taxon>
        <taxon>Rhabditida</taxon>
        <taxon>Spirurina</taxon>
        <taxon>Spiruromorpha</taxon>
        <taxon>Filarioidea</taxon>
        <taxon>Onchocercidae</taxon>
        <taxon>Wuchereria</taxon>
    </lineage>
</organism>
<gene>
    <name evidence="1" type="ORF">WUBG_08419</name>
</gene>
<sequence>MFTPRKPSMKDENFRYHYTSGHNYSFILFTSSKRNLLPLEGSLSELEERTLIQKLAFLGFHIKTLPLTSLTSTPLHQSYTSPLLTSNIVPSFFRALVLGDTTIYMTHFMRYSITATAVVEIVFVFDIMKRKSDSSYRMMISEIKMKALTSRTPNRYLELLLSG</sequence>
<evidence type="ECO:0000313" key="1">
    <source>
        <dbReference type="EMBL" id="EJW80672.1"/>
    </source>
</evidence>
<dbReference type="Proteomes" id="UP000004810">
    <property type="component" value="Unassembled WGS sequence"/>
</dbReference>
<reference evidence="2" key="1">
    <citation type="submission" date="2012-08" db="EMBL/GenBank/DDBJ databases">
        <title>The Genome Sequence of Wuchereria bancrofti.</title>
        <authorList>
            <person name="Nutman T.B."/>
            <person name="Fink D.L."/>
            <person name="Russ C."/>
            <person name="Young S."/>
            <person name="Zeng Q."/>
            <person name="Koehrsen M."/>
            <person name="Alvarado L."/>
            <person name="Berlin A."/>
            <person name="Chapman S.B."/>
            <person name="Chen Z."/>
            <person name="Freedman E."/>
            <person name="Gellesch M."/>
            <person name="Goldberg J."/>
            <person name="Griggs A."/>
            <person name="Gujja S."/>
            <person name="Heilman E.R."/>
            <person name="Heiman D."/>
            <person name="Hepburn T."/>
            <person name="Howarth C."/>
            <person name="Jen D."/>
            <person name="Larson L."/>
            <person name="Lewis B."/>
            <person name="Mehta T."/>
            <person name="Park D."/>
            <person name="Pearson M."/>
            <person name="Roberts A."/>
            <person name="Saif S."/>
            <person name="Shea T."/>
            <person name="Shenoy N."/>
            <person name="Sisk P."/>
            <person name="Stolte C."/>
            <person name="Sykes S."/>
            <person name="Walk T."/>
            <person name="White J."/>
            <person name="Yandava C."/>
            <person name="Haas B."/>
            <person name="Henn M.R."/>
            <person name="Nusbaum C."/>
            <person name="Birren B."/>
        </authorList>
    </citation>
    <scope>NUCLEOTIDE SEQUENCE [LARGE SCALE GENOMIC DNA]</scope>
    <source>
        <strain evidence="2">NA</strain>
    </source>
</reference>
<dbReference type="AlphaFoldDB" id="J9EU72"/>
<comment type="caution">
    <text evidence="1">The sequence shown here is derived from an EMBL/GenBank/DDBJ whole genome shotgun (WGS) entry which is preliminary data.</text>
</comment>
<protein>
    <submittedName>
        <fullName evidence="1">Uncharacterized protein</fullName>
    </submittedName>
</protein>
<evidence type="ECO:0000313" key="2">
    <source>
        <dbReference type="Proteomes" id="UP000004810"/>
    </source>
</evidence>
<accession>J9EU72</accession>
<proteinExistence type="predicted"/>